<accession>A0A4R2HGK0</accession>
<evidence type="ECO:0000313" key="2">
    <source>
        <dbReference type="EMBL" id="TCO28087.1"/>
    </source>
</evidence>
<dbReference type="EMBL" id="SLWN01000006">
    <property type="protein sequence ID" value="TCO28087.1"/>
    <property type="molecule type" value="Genomic_DNA"/>
</dbReference>
<keyword evidence="3" id="KW-1185">Reference proteome</keyword>
<proteinExistence type="predicted"/>
<organism evidence="2 3">
    <name type="scientific">Kribbella steppae</name>
    <dbReference type="NCBI Taxonomy" id="2512223"/>
    <lineage>
        <taxon>Bacteria</taxon>
        <taxon>Bacillati</taxon>
        <taxon>Actinomycetota</taxon>
        <taxon>Actinomycetes</taxon>
        <taxon>Propionibacteriales</taxon>
        <taxon>Kribbellaceae</taxon>
        <taxon>Kribbella</taxon>
    </lineage>
</organism>
<sequence>MRSNSGTAAWQLLHSMGHFPANAPHTLRAARTRGQLTVEELVDRHRPSDPGIRDLFVEYIRRRGAGMDYNSVNGIAHILMETFWRTVERSTPPGAICGSPKRPTSSGKKP</sequence>
<feature type="region of interest" description="Disordered" evidence="1">
    <location>
        <begin position="90"/>
        <end position="110"/>
    </location>
</feature>
<protein>
    <submittedName>
        <fullName evidence="2">Uncharacterized protein</fullName>
    </submittedName>
</protein>
<name>A0A4R2HGK0_9ACTN</name>
<reference evidence="2 3" key="1">
    <citation type="journal article" date="2015" name="Stand. Genomic Sci.">
        <title>Genomic Encyclopedia of Bacterial and Archaeal Type Strains, Phase III: the genomes of soil and plant-associated and newly described type strains.</title>
        <authorList>
            <person name="Whitman W.B."/>
            <person name="Woyke T."/>
            <person name="Klenk H.P."/>
            <person name="Zhou Y."/>
            <person name="Lilburn T.G."/>
            <person name="Beck B.J."/>
            <person name="De Vos P."/>
            <person name="Vandamme P."/>
            <person name="Eisen J.A."/>
            <person name="Garrity G."/>
            <person name="Hugenholtz P."/>
            <person name="Kyrpides N.C."/>
        </authorList>
    </citation>
    <scope>NUCLEOTIDE SEQUENCE [LARGE SCALE GENOMIC DNA]</scope>
    <source>
        <strain evidence="2 3">VKM Ac-2572</strain>
    </source>
</reference>
<evidence type="ECO:0000256" key="1">
    <source>
        <dbReference type="SAM" id="MobiDB-lite"/>
    </source>
</evidence>
<dbReference type="AlphaFoldDB" id="A0A4R2HGK0"/>
<dbReference type="Proteomes" id="UP000294508">
    <property type="component" value="Unassembled WGS sequence"/>
</dbReference>
<evidence type="ECO:0000313" key="3">
    <source>
        <dbReference type="Proteomes" id="UP000294508"/>
    </source>
</evidence>
<comment type="caution">
    <text evidence="2">The sequence shown here is derived from an EMBL/GenBank/DDBJ whole genome shotgun (WGS) entry which is preliminary data.</text>
</comment>
<gene>
    <name evidence="2" type="ORF">EV652_10669</name>
</gene>